<dbReference type="Proteomes" id="UP000035642">
    <property type="component" value="Unassembled WGS sequence"/>
</dbReference>
<evidence type="ECO:0000256" key="5">
    <source>
        <dbReference type="SAM" id="Phobius"/>
    </source>
</evidence>
<evidence type="ECO:0000256" key="4">
    <source>
        <dbReference type="ARBA" id="ARBA00023136"/>
    </source>
</evidence>
<dbReference type="PROSITE" id="PS50262">
    <property type="entry name" value="G_PROTEIN_RECEP_F1_2"/>
    <property type="match status" value="1"/>
</dbReference>
<dbReference type="InterPro" id="IPR017452">
    <property type="entry name" value="GPCR_Rhodpsn_7TM"/>
</dbReference>
<dbReference type="GO" id="GO:0004930">
    <property type="term" value="F:G protein-coupled receptor activity"/>
    <property type="evidence" value="ECO:0007669"/>
    <property type="project" value="InterPro"/>
</dbReference>
<feature type="transmembrane region" description="Helical" evidence="5">
    <location>
        <begin position="319"/>
        <end position="342"/>
    </location>
</feature>
<evidence type="ECO:0000313" key="8">
    <source>
        <dbReference type="WBParaSite" id="ACAC_0000133601-mRNA-1"/>
    </source>
</evidence>
<keyword evidence="3 5" id="KW-1133">Transmembrane helix</keyword>
<organism evidence="7 8">
    <name type="scientific">Angiostrongylus cantonensis</name>
    <name type="common">Rat lungworm</name>
    <dbReference type="NCBI Taxonomy" id="6313"/>
    <lineage>
        <taxon>Eukaryota</taxon>
        <taxon>Metazoa</taxon>
        <taxon>Ecdysozoa</taxon>
        <taxon>Nematoda</taxon>
        <taxon>Chromadorea</taxon>
        <taxon>Rhabditida</taxon>
        <taxon>Rhabditina</taxon>
        <taxon>Rhabditomorpha</taxon>
        <taxon>Strongyloidea</taxon>
        <taxon>Metastrongylidae</taxon>
        <taxon>Angiostrongylus</taxon>
    </lineage>
</organism>
<feature type="transmembrane region" description="Helical" evidence="5">
    <location>
        <begin position="53"/>
        <end position="74"/>
    </location>
</feature>
<feature type="transmembrane region" description="Helical" evidence="5">
    <location>
        <begin position="94"/>
        <end position="122"/>
    </location>
</feature>
<reference evidence="7" key="1">
    <citation type="submission" date="2012-09" db="EMBL/GenBank/DDBJ databases">
        <authorList>
            <person name="Martin A.A."/>
        </authorList>
    </citation>
    <scope>NUCLEOTIDE SEQUENCE</scope>
</reference>
<evidence type="ECO:0000259" key="6">
    <source>
        <dbReference type="PROSITE" id="PS50262"/>
    </source>
</evidence>
<evidence type="ECO:0000313" key="7">
    <source>
        <dbReference type="Proteomes" id="UP000035642"/>
    </source>
</evidence>
<dbReference type="GO" id="GO:0016020">
    <property type="term" value="C:membrane"/>
    <property type="evidence" value="ECO:0007669"/>
    <property type="project" value="UniProtKB-SubCell"/>
</dbReference>
<dbReference type="PANTHER" id="PTHR46709:SF11">
    <property type="entry name" value="G-PROTEIN COUPLED RECEPTORS FAMILY 1 PROFILE DOMAIN-CONTAINING PROTEIN"/>
    <property type="match status" value="1"/>
</dbReference>
<dbReference type="AlphaFoldDB" id="A0A158P6P5"/>
<feature type="transmembrane region" description="Helical" evidence="5">
    <location>
        <begin position="143"/>
        <end position="162"/>
    </location>
</feature>
<keyword evidence="7" id="KW-1185">Reference proteome</keyword>
<name>A0A158P6P5_ANGCA</name>
<evidence type="ECO:0000256" key="1">
    <source>
        <dbReference type="ARBA" id="ARBA00004370"/>
    </source>
</evidence>
<proteinExistence type="predicted"/>
<dbReference type="PANTHER" id="PTHR46709">
    <property type="entry name" value="PROTEIN CBG23488-RELATED"/>
    <property type="match status" value="1"/>
</dbReference>
<evidence type="ECO:0000256" key="2">
    <source>
        <dbReference type="ARBA" id="ARBA00022692"/>
    </source>
</evidence>
<reference evidence="8" key="2">
    <citation type="submission" date="2016-04" db="UniProtKB">
        <authorList>
            <consortium name="WormBaseParasite"/>
        </authorList>
    </citation>
    <scope>IDENTIFICATION</scope>
</reference>
<keyword evidence="4 5" id="KW-0472">Membrane</keyword>
<accession>A0A158P6P5</accession>
<dbReference type="PRINTS" id="PR00237">
    <property type="entry name" value="GPCRRHODOPSN"/>
</dbReference>
<feature type="transmembrane region" description="Helical" evidence="5">
    <location>
        <begin position="362"/>
        <end position="386"/>
    </location>
</feature>
<dbReference type="Gene3D" id="1.20.1070.10">
    <property type="entry name" value="Rhodopsin 7-helix transmembrane proteins"/>
    <property type="match status" value="1"/>
</dbReference>
<evidence type="ECO:0000256" key="3">
    <source>
        <dbReference type="ARBA" id="ARBA00022989"/>
    </source>
</evidence>
<feature type="transmembrane region" description="Helical" evidence="5">
    <location>
        <begin position="21"/>
        <end position="46"/>
    </location>
</feature>
<dbReference type="InterPro" id="IPR000276">
    <property type="entry name" value="GPCR_Rhodpsn"/>
</dbReference>
<feature type="transmembrane region" description="Helical" evidence="5">
    <location>
        <begin position="198"/>
        <end position="221"/>
    </location>
</feature>
<dbReference type="WBParaSite" id="ACAC_0000133601-mRNA-1">
    <property type="protein sequence ID" value="ACAC_0000133601-mRNA-1"/>
    <property type="gene ID" value="ACAC_0000133601"/>
</dbReference>
<keyword evidence="2 5" id="KW-0812">Transmembrane</keyword>
<comment type="subcellular location">
    <subcellularLocation>
        <location evidence="1">Membrane</location>
    </subcellularLocation>
</comment>
<feature type="domain" description="G-protein coupled receptors family 1 profile" evidence="6">
    <location>
        <begin position="27"/>
        <end position="387"/>
    </location>
</feature>
<protein>
    <submittedName>
        <fullName evidence="8">G_PROTEIN_RECEP_F1_2 domain-containing protein</fullName>
    </submittedName>
</protein>
<sequence>MNFSQELEECGFFEGYTLQRFVIITAFSMVSIFGILANMLLMAVFWRTLPSSVYLACLSSMDMLICLTYLLLFGVDAGFVYLRNKTLFFLYHRYIVPIFFIAKTVQFAIPFLLILITLERYVWTTKEKTRLVFAPVFNDKGRCITVSILVGLSIIIRLPVLLATEVKQFPNCNDYFRSESVSPAEWASHSHAYYVFDLHVITAVQTCLPFFVLLILNLIIVHRLVKYVTLKPRLSGVAVNKNLLDAQGTFTENYVLLEMAGELMRETLMKRLQKHIRQIISHVTGASNAVLAVPVFRSFLNLAYHRSTRDNRSQLRNAIYTMLAIVMSYLVCNGVHLFLTFLERTDNVFSLLYDSEDPNQSSNFYIALSDTVSICYMVSSAIRILIYAKCNTKLRHEIRNFLRNQRN</sequence>
<dbReference type="SUPFAM" id="SSF81321">
    <property type="entry name" value="Family A G protein-coupled receptor-like"/>
    <property type="match status" value="1"/>
</dbReference>